<dbReference type="NCBIfam" id="TIGR02095">
    <property type="entry name" value="glgA"/>
    <property type="match status" value="1"/>
</dbReference>
<dbReference type="HAMAP" id="MF_00484">
    <property type="entry name" value="Glycogen_synth"/>
    <property type="match status" value="1"/>
</dbReference>
<dbReference type="Pfam" id="PF00534">
    <property type="entry name" value="Glycos_transf_1"/>
    <property type="match status" value="1"/>
</dbReference>
<keyword evidence="5 8" id="KW-0328">Glycosyltransferase</keyword>
<dbReference type="PANTHER" id="PTHR45825:SF11">
    <property type="entry name" value="ALPHA AMYLASE DOMAIN-CONTAINING PROTEIN"/>
    <property type="match status" value="1"/>
</dbReference>
<keyword evidence="7 8" id="KW-0320">Glycogen biosynthesis</keyword>
<dbReference type="CDD" id="cd03791">
    <property type="entry name" value="GT5_Glycogen_synthase_DULL1-like"/>
    <property type="match status" value="1"/>
</dbReference>
<dbReference type="InterPro" id="IPR013534">
    <property type="entry name" value="Starch_synth_cat_dom"/>
</dbReference>
<evidence type="ECO:0000256" key="7">
    <source>
        <dbReference type="ARBA" id="ARBA00023056"/>
    </source>
</evidence>
<dbReference type="Proteomes" id="UP000885771">
    <property type="component" value="Unassembled WGS sequence"/>
</dbReference>
<dbReference type="GO" id="GO:0005978">
    <property type="term" value="P:glycogen biosynthetic process"/>
    <property type="evidence" value="ECO:0007669"/>
    <property type="project" value="UniProtKB-UniRule"/>
</dbReference>
<dbReference type="PANTHER" id="PTHR45825">
    <property type="entry name" value="GRANULE-BOUND STARCH SYNTHASE 1, CHLOROPLASTIC/AMYLOPLASTIC"/>
    <property type="match status" value="1"/>
</dbReference>
<sequence>MKILYLASEVTPFARAGGLGDVTGALPKSLKDLNQEIRIMMPKYKFINERKYVLREVIRLRNIPVTINGRTELANVKSAFLPESKVQIYFIEVADFFNKPGIYHDPHTNEPYEDNAIRYAFFAKAAMETLKTLSWQPDLIHCNDWQTAYVPVYLKTLYQGEEFFKGIKTVYTLHNLTNQGAFDKSVAKQIDFDENEVKEDGMFGKDGQLNLTKAAIYFSDFITTVSENYADEIIERDEIGYGFGKLLEEKGEFFEGILNGVDYTVWTPEKDKALPTKYSFEEIEGKEENKKALLMRLGLEYREGRPLLGMISKLTKQKGLHILIEALPEIMKLDVQLCIMGEGDPEIANTLMEAQKTYAGQLSINVTYDDKIAHLIEAGADIYLMPSTYEPCGLNQIFSLRYGTLPVVSPIGGLLDTVEDYDPTIEDGTGFVMEKLDAASLVEATRRAIDLYNDKDKLRAVQKQIMAEDFSWDISAQRYLDIYKRVTGE</sequence>
<feature type="domain" description="Starch synthase catalytic" evidence="10">
    <location>
        <begin position="2"/>
        <end position="248"/>
    </location>
</feature>
<evidence type="ECO:0000256" key="2">
    <source>
        <dbReference type="ARBA" id="ARBA00002764"/>
    </source>
</evidence>
<dbReference type="InterPro" id="IPR011835">
    <property type="entry name" value="GS/SS"/>
</dbReference>
<accession>A0A7V5RMQ2</accession>
<evidence type="ECO:0000256" key="5">
    <source>
        <dbReference type="ARBA" id="ARBA00022676"/>
    </source>
</evidence>
<feature type="domain" description="Glycosyl transferase family 1" evidence="9">
    <location>
        <begin position="302"/>
        <end position="458"/>
    </location>
</feature>
<name>A0A7V5RMQ2_CALAY</name>
<dbReference type="GO" id="GO:0009011">
    <property type="term" value="F:alpha-1,4-glucan glucosyltransferase (ADP-glucose donor) activity"/>
    <property type="evidence" value="ECO:0007669"/>
    <property type="project" value="UniProtKB-UniRule"/>
</dbReference>
<evidence type="ECO:0000256" key="3">
    <source>
        <dbReference type="ARBA" id="ARBA00004964"/>
    </source>
</evidence>
<evidence type="ECO:0000256" key="1">
    <source>
        <dbReference type="ARBA" id="ARBA00001478"/>
    </source>
</evidence>
<evidence type="ECO:0000256" key="6">
    <source>
        <dbReference type="ARBA" id="ARBA00022679"/>
    </source>
</evidence>
<evidence type="ECO:0000256" key="4">
    <source>
        <dbReference type="ARBA" id="ARBA00010281"/>
    </source>
</evidence>
<dbReference type="GO" id="GO:0004373">
    <property type="term" value="F:alpha-1,4-glucan glucosyltransferase (UDP-glucose donor) activity"/>
    <property type="evidence" value="ECO:0007669"/>
    <property type="project" value="InterPro"/>
</dbReference>
<dbReference type="SUPFAM" id="SSF53756">
    <property type="entry name" value="UDP-Glycosyltransferase/glycogen phosphorylase"/>
    <property type="match status" value="1"/>
</dbReference>
<comment type="similarity">
    <text evidence="4 8">Belongs to the glycosyltransferase 1 family. Bacterial/plant glycogen synthase subfamily.</text>
</comment>
<organism evidence="11">
    <name type="scientific">Caldithrix abyssi</name>
    <dbReference type="NCBI Taxonomy" id="187145"/>
    <lineage>
        <taxon>Bacteria</taxon>
        <taxon>Pseudomonadati</taxon>
        <taxon>Calditrichota</taxon>
        <taxon>Calditrichia</taxon>
        <taxon>Calditrichales</taxon>
        <taxon>Calditrichaceae</taxon>
        <taxon>Caldithrix</taxon>
    </lineage>
</organism>
<dbReference type="UniPathway" id="UPA00164"/>
<dbReference type="EC" id="2.4.1.21" evidence="8"/>
<feature type="binding site" evidence="8">
    <location>
        <position position="15"/>
    </location>
    <ligand>
        <name>ADP-alpha-D-glucose</name>
        <dbReference type="ChEBI" id="CHEBI:57498"/>
    </ligand>
</feature>
<dbReference type="AlphaFoldDB" id="A0A7V5RMQ2"/>
<comment type="caution">
    <text evidence="11">The sequence shown here is derived from an EMBL/GenBank/DDBJ whole genome shotgun (WGS) entry which is preliminary data.</text>
</comment>
<dbReference type="EMBL" id="DRLI01000011">
    <property type="protein sequence ID" value="HHM01406.1"/>
    <property type="molecule type" value="Genomic_DNA"/>
</dbReference>
<dbReference type="Pfam" id="PF08323">
    <property type="entry name" value="Glyco_transf_5"/>
    <property type="match status" value="1"/>
</dbReference>
<reference evidence="11" key="1">
    <citation type="journal article" date="2020" name="mSystems">
        <title>Genome- and Community-Level Interaction Insights into Carbon Utilization and Element Cycling Functions of Hydrothermarchaeota in Hydrothermal Sediment.</title>
        <authorList>
            <person name="Zhou Z."/>
            <person name="Liu Y."/>
            <person name="Xu W."/>
            <person name="Pan J."/>
            <person name="Luo Z.H."/>
            <person name="Li M."/>
        </authorList>
    </citation>
    <scope>NUCLEOTIDE SEQUENCE [LARGE SCALE GENOMIC DNA]</scope>
    <source>
        <strain evidence="11">HyVt-460</strain>
    </source>
</reference>
<dbReference type="InterPro" id="IPR001296">
    <property type="entry name" value="Glyco_trans_1"/>
</dbReference>
<comment type="pathway">
    <text evidence="3 8">Glycan biosynthesis; glycogen biosynthesis.</text>
</comment>
<proteinExistence type="inferred from homology"/>
<protein>
    <recommendedName>
        <fullName evidence="8">Glycogen synthase</fullName>
        <ecNumber evidence="8">2.4.1.21</ecNumber>
    </recommendedName>
    <alternativeName>
        <fullName evidence="8">Starch [bacterial glycogen] synthase</fullName>
    </alternativeName>
</protein>
<keyword evidence="6 8" id="KW-0808">Transferase</keyword>
<evidence type="ECO:0000259" key="10">
    <source>
        <dbReference type="Pfam" id="PF08323"/>
    </source>
</evidence>
<comment type="catalytic activity">
    <reaction evidence="1 8">
        <text>[(1-&gt;4)-alpha-D-glucosyl](n) + ADP-alpha-D-glucose = [(1-&gt;4)-alpha-D-glucosyl](n+1) + ADP + H(+)</text>
        <dbReference type="Rhea" id="RHEA:18189"/>
        <dbReference type="Rhea" id="RHEA-COMP:9584"/>
        <dbReference type="Rhea" id="RHEA-COMP:9587"/>
        <dbReference type="ChEBI" id="CHEBI:15378"/>
        <dbReference type="ChEBI" id="CHEBI:15444"/>
        <dbReference type="ChEBI" id="CHEBI:57498"/>
        <dbReference type="ChEBI" id="CHEBI:456216"/>
        <dbReference type="EC" id="2.4.1.21"/>
    </reaction>
</comment>
<evidence type="ECO:0000256" key="8">
    <source>
        <dbReference type="HAMAP-Rule" id="MF_00484"/>
    </source>
</evidence>
<comment type="function">
    <text evidence="2 8">Synthesizes alpha-1,4-glucan chains using ADP-glucose.</text>
</comment>
<evidence type="ECO:0000259" key="9">
    <source>
        <dbReference type="Pfam" id="PF00534"/>
    </source>
</evidence>
<dbReference type="Gene3D" id="3.40.50.2000">
    <property type="entry name" value="Glycogen Phosphorylase B"/>
    <property type="match status" value="2"/>
</dbReference>
<gene>
    <name evidence="8" type="primary">glgA</name>
    <name evidence="11" type="ORF">ENJ15_00215</name>
</gene>
<evidence type="ECO:0000313" key="11">
    <source>
        <dbReference type="EMBL" id="HHM01406.1"/>
    </source>
</evidence>